<feature type="transmembrane region" description="Helical" evidence="2">
    <location>
        <begin position="62"/>
        <end position="85"/>
    </location>
</feature>
<accession>A0A1H8GQT2</accession>
<feature type="region of interest" description="Disordered" evidence="1">
    <location>
        <begin position="1"/>
        <end position="21"/>
    </location>
</feature>
<reference evidence="3 4" key="1">
    <citation type="submission" date="2016-10" db="EMBL/GenBank/DDBJ databases">
        <authorList>
            <person name="de Groot N.N."/>
        </authorList>
    </citation>
    <scope>NUCLEOTIDE SEQUENCE [LARGE SCALE GENOMIC DNA]</scope>
    <source>
        <strain evidence="3 4">CGMCC 4.2026</strain>
    </source>
</reference>
<evidence type="ECO:0000313" key="4">
    <source>
        <dbReference type="Proteomes" id="UP000181951"/>
    </source>
</evidence>
<dbReference type="AlphaFoldDB" id="A0A1H8GQT2"/>
<dbReference type="EMBL" id="FODD01000005">
    <property type="protein sequence ID" value="SEN46165.1"/>
    <property type="molecule type" value="Genomic_DNA"/>
</dbReference>
<evidence type="ECO:0000256" key="2">
    <source>
        <dbReference type="SAM" id="Phobius"/>
    </source>
</evidence>
<gene>
    <name evidence="3" type="ORF">SAMN05216267_1005226</name>
</gene>
<dbReference type="STRING" id="310780.SAMN05216267_1005226"/>
<keyword evidence="2" id="KW-0472">Membrane</keyword>
<evidence type="ECO:0000256" key="1">
    <source>
        <dbReference type="SAM" id="MobiDB-lite"/>
    </source>
</evidence>
<keyword evidence="4" id="KW-1185">Reference proteome</keyword>
<sequence>MAQVNGRVNGHANGHTKAGERSIGTLVKQGSEQLSTLVRQEMKLAQAELTHKGKRAGIGGGLFGGAALLAFFGLASLVAAAIAAIAMPLPLWAAALIVGGGLLLCGGLLALAGRFEVKRAVPPMPEETVGSIQDDLATIKERAKR</sequence>
<evidence type="ECO:0000313" key="3">
    <source>
        <dbReference type="EMBL" id="SEN46165.1"/>
    </source>
</evidence>
<proteinExistence type="predicted"/>
<feature type="transmembrane region" description="Helical" evidence="2">
    <location>
        <begin position="91"/>
        <end position="112"/>
    </location>
</feature>
<dbReference type="Pfam" id="PF07332">
    <property type="entry name" value="Phage_holin_3_6"/>
    <property type="match status" value="1"/>
</dbReference>
<organism evidence="3 4">
    <name type="scientific">Actinacidiphila rubida</name>
    <dbReference type="NCBI Taxonomy" id="310780"/>
    <lineage>
        <taxon>Bacteria</taxon>
        <taxon>Bacillati</taxon>
        <taxon>Actinomycetota</taxon>
        <taxon>Actinomycetes</taxon>
        <taxon>Kitasatosporales</taxon>
        <taxon>Streptomycetaceae</taxon>
        <taxon>Actinacidiphila</taxon>
    </lineage>
</organism>
<keyword evidence="2" id="KW-1133">Transmembrane helix</keyword>
<dbReference type="InterPro" id="IPR009937">
    <property type="entry name" value="Phage_holin_3_6"/>
</dbReference>
<dbReference type="Proteomes" id="UP000181951">
    <property type="component" value="Unassembled WGS sequence"/>
</dbReference>
<keyword evidence="2" id="KW-0812">Transmembrane</keyword>
<dbReference type="RefSeq" id="WP_245791255.1">
    <property type="nucleotide sequence ID" value="NZ_FODD01000005.1"/>
</dbReference>
<name>A0A1H8GQT2_9ACTN</name>
<protein>
    <submittedName>
        <fullName evidence="3">Putative Holin-X, holin superfamily III</fullName>
    </submittedName>
</protein>